<dbReference type="EMBL" id="BSXS01008304">
    <property type="protein sequence ID" value="GME92110.1"/>
    <property type="molecule type" value="Genomic_DNA"/>
</dbReference>
<sequence>MTPTIITTERQKTALVTGCSSGIGYYAALELASKGYKVFACARRLEPMEPLKKAYPGQIITFSMDVSSIESINKGYDFVFAELSGSSTSVDTDIDPAHELSHFVPKLDVLYNNAGQPCTCPAIDISNSAMQQCFEVNVYGPIRITKRFAPLVISAQGTIVFTGSIAGISPFPWGSI</sequence>
<comment type="caution">
    <text evidence="1">The sequence shown here is derived from an EMBL/GenBank/DDBJ whole genome shotgun (WGS) entry which is preliminary data.</text>
</comment>
<evidence type="ECO:0000313" key="1">
    <source>
        <dbReference type="EMBL" id="GME92110.1"/>
    </source>
</evidence>
<name>A0ACB5TP76_AMBMO</name>
<proteinExistence type="predicted"/>
<gene>
    <name evidence="1" type="ORF">Amon02_000903600</name>
</gene>
<evidence type="ECO:0000313" key="2">
    <source>
        <dbReference type="Proteomes" id="UP001165064"/>
    </source>
</evidence>
<protein>
    <submittedName>
        <fullName evidence="1">Unnamed protein product</fullName>
    </submittedName>
</protein>
<reference evidence="1" key="1">
    <citation type="submission" date="2023-04" db="EMBL/GenBank/DDBJ databases">
        <title>Ambrosiozyma monospora NBRC 10751.</title>
        <authorList>
            <person name="Ichikawa N."/>
            <person name="Sato H."/>
            <person name="Tonouchi N."/>
        </authorList>
    </citation>
    <scope>NUCLEOTIDE SEQUENCE</scope>
    <source>
        <strain evidence="1">NBRC 10751</strain>
    </source>
</reference>
<keyword evidence="2" id="KW-1185">Reference proteome</keyword>
<accession>A0ACB5TP76</accession>
<dbReference type="Proteomes" id="UP001165064">
    <property type="component" value="Unassembled WGS sequence"/>
</dbReference>
<organism evidence="1 2">
    <name type="scientific">Ambrosiozyma monospora</name>
    <name type="common">Yeast</name>
    <name type="synonym">Endomycopsis monosporus</name>
    <dbReference type="NCBI Taxonomy" id="43982"/>
    <lineage>
        <taxon>Eukaryota</taxon>
        <taxon>Fungi</taxon>
        <taxon>Dikarya</taxon>
        <taxon>Ascomycota</taxon>
        <taxon>Saccharomycotina</taxon>
        <taxon>Pichiomycetes</taxon>
        <taxon>Pichiales</taxon>
        <taxon>Pichiaceae</taxon>
        <taxon>Ambrosiozyma</taxon>
    </lineage>
</organism>